<evidence type="ECO:0000313" key="1">
    <source>
        <dbReference type="EMBL" id="JAD97670.1"/>
    </source>
</evidence>
<reference evidence="1" key="2">
    <citation type="journal article" date="2015" name="Data Brief">
        <title>Shoot transcriptome of the giant reed, Arundo donax.</title>
        <authorList>
            <person name="Barrero R.A."/>
            <person name="Guerrero F.D."/>
            <person name="Moolhuijzen P."/>
            <person name="Goolsby J.A."/>
            <person name="Tidwell J."/>
            <person name="Bellgard S.E."/>
            <person name="Bellgard M.I."/>
        </authorList>
    </citation>
    <scope>NUCLEOTIDE SEQUENCE</scope>
    <source>
        <tissue evidence="1">Shoot tissue taken approximately 20 cm above the soil surface</tissue>
    </source>
</reference>
<dbReference type="AlphaFoldDB" id="A0A0A9EIL2"/>
<name>A0A0A9EIL2_ARUDO</name>
<protein>
    <submittedName>
        <fullName evidence="1">Uncharacterized protein</fullName>
    </submittedName>
</protein>
<accession>A0A0A9EIL2</accession>
<proteinExistence type="predicted"/>
<sequence>MHQPHGCFQLIPALGSESQRSLICFCRS</sequence>
<reference evidence="1" key="1">
    <citation type="submission" date="2014-09" db="EMBL/GenBank/DDBJ databases">
        <authorList>
            <person name="Magalhaes I.L.F."/>
            <person name="Oliveira U."/>
            <person name="Santos F.R."/>
            <person name="Vidigal T.H.D.A."/>
            <person name="Brescovit A.D."/>
            <person name="Santos A.J."/>
        </authorList>
    </citation>
    <scope>NUCLEOTIDE SEQUENCE</scope>
    <source>
        <tissue evidence="1">Shoot tissue taken approximately 20 cm above the soil surface</tissue>
    </source>
</reference>
<dbReference type="EMBL" id="GBRH01200225">
    <property type="protein sequence ID" value="JAD97670.1"/>
    <property type="molecule type" value="Transcribed_RNA"/>
</dbReference>
<organism evidence="1">
    <name type="scientific">Arundo donax</name>
    <name type="common">Giant reed</name>
    <name type="synonym">Donax arundinaceus</name>
    <dbReference type="NCBI Taxonomy" id="35708"/>
    <lineage>
        <taxon>Eukaryota</taxon>
        <taxon>Viridiplantae</taxon>
        <taxon>Streptophyta</taxon>
        <taxon>Embryophyta</taxon>
        <taxon>Tracheophyta</taxon>
        <taxon>Spermatophyta</taxon>
        <taxon>Magnoliopsida</taxon>
        <taxon>Liliopsida</taxon>
        <taxon>Poales</taxon>
        <taxon>Poaceae</taxon>
        <taxon>PACMAD clade</taxon>
        <taxon>Arundinoideae</taxon>
        <taxon>Arundineae</taxon>
        <taxon>Arundo</taxon>
    </lineage>
</organism>